<comment type="caution">
    <text evidence="6">The sequence shown here is derived from an EMBL/GenBank/DDBJ whole genome shotgun (WGS) entry which is preliminary data.</text>
</comment>
<accession>A0A5N5DYK3</accession>
<dbReference type="InterPro" id="IPR034164">
    <property type="entry name" value="Pepsin-like_dom"/>
</dbReference>
<dbReference type="InterPro" id="IPR021109">
    <property type="entry name" value="Peptidase_aspartic_dom_sf"/>
</dbReference>
<evidence type="ECO:0000256" key="3">
    <source>
        <dbReference type="PIRSR" id="PIRSR601461-2"/>
    </source>
</evidence>
<dbReference type="PANTHER" id="PTHR47966">
    <property type="entry name" value="BETA-SITE APP-CLEAVING ENZYME, ISOFORM A-RELATED"/>
    <property type="match status" value="1"/>
</dbReference>
<dbReference type="GO" id="GO:0004190">
    <property type="term" value="F:aspartic-type endopeptidase activity"/>
    <property type="evidence" value="ECO:0007669"/>
    <property type="project" value="InterPro"/>
</dbReference>
<dbReference type="PANTHER" id="PTHR47966:SF68">
    <property type="entry name" value="PEPTIDASE A1 DOMAIN-CONTAINING PROTEIN"/>
    <property type="match status" value="1"/>
</dbReference>
<keyword evidence="4" id="KW-0732">Signal</keyword>
<keyword evidence="7" id="KW-1185">Reference proteome</keyword>
<dbReference type="SUPFAM" id="SSF50630">
    <property type="entry name" value="Acid proteases"/>
    <property type="match status" value="1"/>
</dbReference>
<keyword evidence="6" id="KW-0378">Hydrolase</keyword>
<gene>
    <name evidence="6" type="ORF">DBV05_g148</name>
</gene>
<feature type="disulfide bond" evidence="3">
    <location>
        <begin position="63"/>
        <end position="68"/>
    </location>
</feature>
<feature type="active site" evidence="2">
    <location>
        <position position="277"/>
    </location>
</feature>
<proteinExistence type="inferred from homology"/>
<feature type="disulfide bond" evidence="3">
    <location>
        <begin position="313"/>
        <end position="351"/>
    </location>
</feature>
<dbReference type="EMBL" id="VCHE01000001">
    <property type="protein sequence ID" value="KAB2581144.1"/>
    <property type="molecule type" value="Genomic_DNA"/>
</dbReference>
<dbReference type="Proteomes" id="UP000325902">
    <property type="component" value="Unassembled WGS sequence"/>
</dbReference>
<evidence type="ECO:0000256" key="2">
    <source>
        <dbReference type="PIRSR" id="PIRSR601461-1"/>
    </source>
</evidence>
<organism evidence="6 7">
    <name type="scientific">Lasiodiplodia theobromae</name>
    <dbReference type="NCBI Taxonomy" id="45133"/>
    <lineage>
        <taxon>Eukaryota</taxon>
        <taxon>Fungi</taxon>
        <taxon>Dikarya</taxon>
        <taxon>Ascomycota</taxon>
        <taxon>Pezizomycotina</taxon>
        <taxon>Dothideomycetes</taxon>
        <taxon>Dothideomycetes incertae sedis</taxon>
        <taxon>Botryosphaeriales</taxon>
        <taxon>Botryosphaeriaceae</taxon>
        <taxon>Lasiodiplodia</taxon>
    </lineage>
</organism>
<protein>
    <submittedName>
        <fullName evidence="6">Lysosomal aspartic protease</fullName>
    </submittedName>
</protein>
<evidence type="ECO:0000259" key="5">
    <source>
        <dbReference type="PROSITE" id="PS51767"/>
    </source>
</evidence>
<evidence type="ECO:0000256" key="1">
    <source>
        <dbReference type="ARBA" id="ARBA00007447"/>
    </source>
</evidence>
<dbReference type="Gene3D" id="2.40.70.10">
    <property type="entry name" value="Acid Proteases"/>
    <property type="match status" value="2"/>
</dbReference>
<dbReference type="CDD" id="cd05471">
    <property type="entry name" value="pepsin_like"/>
    <property type="match status" value="1"/>
</dbReference>
<dbReference type="AlphaFoldDB" id="A0A5N5DYK3"/>
<name>A0A5N5DYK3_9PEZI</name>
<feature type="signal peptide" evidence="4">
    <location>
        <begin position="1"/>
        <end position="18"/>
    </location>
</feature>
<dbReference type="GO" id="GO:0000324">
    <property type="term" value="C:fungal-type vacuole"/>
    <property type="evidence" value="ECO:0007669"/>
    <property type="project" value="TreeGrafter"/>
</dbReference>
<dbReference type="PRINTS" id="PR00792">
    <property type="entry name" value="PEPSIN"/>
</dbReference>
<reference evidence="6 7" key="1">
    <citation type="journal article" date="2019" name="Sci. Rep.">
        <title>A multi-omics analysis of the grapevine pathogen Lasiodiplodia theobromae reveals that temperature affects the expression of virulence- and pathogenicity-related genes.</title>
        <authorList>
            <person name="Felix C."/>
            <person name="Meneses R."/>
            <person name="Goncalves M.F.M."/>
            <person name="Tilleman L."/>
            <person name="Duarte A.S."/>
            <person name="Jorrin-Novo J.V."/>
            <person name="Van de Peer Y."/>
            <person name="Deforce D."/>
            <person name="Van Nieuwerburgh F."/>
            <person name="Esteves A.C."/>
            <person name="Alves A."/>
        </authorList>
    </citation>
    <scope>NUCLEOTIDE SEQUENCE [LARGE SCALE GENOMIC DNA]</scope>
    <source>
        <strain evidence="6 7">LA-SOL3</strain>
    </source>
</reference>
<evidence type="ECO:0000256" key="4">
    <source>
        <dbReference type="SAM" id="SignalP"/>
    </source>
</evidence>
<dbReference type="InterPro" id="IPR001461">
    <property type="entry name" value="Aspartic_peptidase_A1"/>
</dbReference>
<dbReference type="PROSITE" id="PS51767">
    <property type="entry name" value="PEPTIDASE_A1"/>
    <property type="match status" value="1"/>
</dbReference>
<dbReference type="GO" id="GO:0006508">
    <property type="term" value="P:proteolysis"/>
    <property type="evidence" value="ECO:0007669"/>
    <property type="project" value="UniProtKB-KW"/>
</dbReference>
<comment type="similarity">
    <text evidence="1">Belongs to the peptidase A1 family.</text>
</comment>
<evidence type="ECO:0000313" key="6">
    <source>
        <dbReference type="EMBL" id="KAB2581144.1"/>
    </source>
</evidence>
<keyword evidence="6" id="KW-0645">Protease</keyword>
<sequence length="406" mass="43550">MIGKQSAGLLATAAAVSASVIELPVHIQNTYSSVQFNVGTPAKPYRLLFDTGSSTAWMVNSDCTESSCPNLSGYDRVGYNISASSSAVDLGASASIPYIDGDGVTGDAVADVFSDERGTVEWNQTFLSVNASSWRFITADGFLGLGFSSIAENGTSSLVETLLWDGQLDAPRFGLYYGTNLADNGTQDGVLTVGGSHEETYVDEEGVVFAPLRKEDPYQLWRAPLRSVTVMATGTNATINVRNDGKLPTSSAGGLISNAVGSNTTWSMYGSGTAVFDTGAGRISVPTGIVDAVYYNLGWNNTKLMTGEERMECQHLNASWALSFTLGEEAEEDDVTFTIRGDEFVRPGDQCMPPVDDSDGNGFALIGAAFLRRFYSIHDFGADKVADYQPKIGFGRLKKEYDYLYQ</sequence>
<dbReference type="InterPro" id="IPR033121">
    <property type="entry name" value="PEPTIDASE_A1"/>
</dbReference>
<dbReference type="OrthoDB" id="771136at2759"/>
<feature type="active site" evidence="2">
    <location>
        <position position="50"/>
    </location>
</feature>
<keyword evidence="3" id="KW-1015">Disulfide bond</keyword>
<dbReference type="Pfam" id="PF00026">
    <property type="entry name" value="Asp"/>
    <property type="match status" value="2"/>
</dbReference>
<evidence type="ECO:0000313" key="7">
    <source>
        <dbReference type="Proteomes" id="UP000325902"/>
    </source>
</evidence>
<feature type="chain" id="PRO_5024860928" evidence="4">
    <location>
        <begin position="19"/>
        <end position="406"/>
    </location>
</feature>
<feature type="domain" description="Peptidase A1" evidence="5">
    <location>
        <begin position="32"/>
        <end position="388"/>
    </location>
</feature>